<dbReference type="AlphaFoldDB" id="A0A515EMV2"/>
<organism evidence="1 2">
    <name type="scientific">Rhodoferax aquaticus</name>
    <dbReference type="NCBI Taxonomy" id="2527691"/>
    <lineage>
        <taxon>Bacteria</taxon>
        <taxon>Pseudomonadati</taxon>
        <taxon>Pseudomonadota</taxon>
        <taxon>Betaproteobacteria</taxon>
        <taxon>Burkholderiales</taxon>
        <taxon>Comamonadaceae</taxon>
        <taxon>Rhodoferax</taxon>
    </lineage>
</organism>
<dbReference type="EMBL" id="CP036282">
    <property type="protein sequence ID" value="QDL53958.1"/>
    <property type="molecule type" value="Genomic_DNA"/>
</dbReference>
<reference evidence="2" key="1">
    <citation type="submission" date="2019-02" db="EMBL/GenBank/DDBJ databases">
        <title>Complete genome sequence of Rhodoferax sp. Gr-4.</title>
        <authorList>
            <person name="Jin L."/>
        </authorList>
    </citation>
    <scope>NUCLEOTIDE SEQUENCE [LARGE SCALE GENOMIC DNA]</scope>
    <source>
        <strain evidence="2">Gr-4</strain>
    </source>
</reference>
<dbReference type="Proteomes" id="UP000317365">
    <property type="component" value="Chromosome"/>
</dbReference>
<name>A0A515EMV2_9BURK</name>
<protein>
    <submittedName>
        <fullName evidence="1">Uncharacterized protein</fullName>
    </submittedName>
</protein>
<reference evidence="2" key="2">
    <citation type="journal article" date="2020" name="Int. J. Syst. Evol. Microbiol.">
        <title>Genomic insights into a novel species Rhodoferax aquaticus sp. nov., isolated from freshwater.</title>
        <authorList>
            <person name="Li T."/>
            <person name="Zhuo Y."/>
            <person name="Jin C.Z."/>
            <person name="Wu X."/>
            <person name="Ko S.R."/>
            <person name="Jin F.J."/>
            <person name="Ahn C.Y."/>
            <person name="Oh H.M."/>
            <person name="Lee H.G."/>
            <person name="Jin L."/>
        </authorList>
    </citation>
    <scope>NUCLEOTIDE SEQUENCE [LARGE SCALE GENOMIC DNA]</scope>
    <source>
        <strain evidence="2">Gr-4</strain>
    </source>
</reference>
<sequence>MLGLALGLSACGGGGGGGSATATPSPASYDVASSSASMASALGATDIAVSAGDTAAVAGATSAMDMTADVGDTWRFVFNAFTSKFKLLPLQTAYGLTQTSDEGTFTKTTSGTIDTYSGNFGTPGQANGGSITIKYDTRTKSLIGSVSWHNGTTTLSSAVTGSKLAMGASITSLAGDYVFANQARNQSNGQSPSSTPGTLNIASNGLVKLCPGAKYNAASGNCLRLDGTTPNDGSQIPVTLQLAANAGGNLTLTPTGSNTLTLPNGVTHIKAHIQAGDLGPVLVIDQDWLNASNVRRTGVFVAARIQAIDSAKFSGNFYCPTIQVNGNTGGTIRVTPTSFNLVGGSQAAVIAINKVYDTGTSVERDLAGAFHMTGTDSNNQPLHQFGFQLSSSLFVFQNGGLDRLNFCQRT</sequence>
<keyword evidence="2" id="KW-1185">Reference proteome</keyword>
<dbReference type="RefSeq" id="WP_142810412.1">
    <property type="nucleotide sequence ID" value="NZ_CP036282.1"/>
</dbReference>
<dbReference type="KEGG" id="rhg:EXZ61_07130"/>
<evidence type="ECO:0000313" key="1">
    <source>
        <dbReference type="EMBL" id="QDL53958.1"/>
    </source>
</evidence>
<accession>A0A515EMV2</accession>
<proteinExistence type="predicted"/>
<evidence type="ECO:0000313" key="2">
    <source>
        <dbReference type="Proteomes" id="UP000317365"/>
    </source>
</evidence>
<gene>
    <name evidence="1" type="ORF">EXZ61_07130</name>
</gene>